<dbReference type="InterPro" id="IPR052336">
    <property type="entry name" value="MlaD_Phospholipid_Transporter"/>
</dbReference>
<reference evidence="3 4" key="1">
    <citation type="submission" date="2016-10" db="EMBL/GenBank/DDBJ databases">
        <authorList>
            <person name="de Groot N.N."/>
        </authorList>
    </citation>
    <scope>NUCLEOTIDE SEQUENCE [LARGE SCALE GENOMIC DNA]</scope>
    <source>
        <strain evidence="3 4">DSM 44908</strain>
    </source>
</reference>
<name>A0A1I0T821_9NOCA</name>
<evidence type="ECO:0000256" key="1">
    <source>
        <dbReference type="SAM" id="Phobius"/>
    </source>
</evidence>
<dbReference type="GO" id="GO:0005576">
    <property type="term" value="C:extracellular region"/>
    <property type="evidence" value="ECO:0007669"/>
    <property type="project" value="TreeGrafter"/>
</dbReference>
<dbReference type="PANTHER" id="PTHR33371">
    <property type="entry name" value="INTERMEMBRANE PHOSPHOLIPID TRANSPORT SYSTEM BINDING PROTEIN MLAD-RELATED"/>
    <property type="match status" value="1"/>
</dbReference>
<protein>
    <submittedName>
        <fullName evidence="3">Phospholipid/cholesterol/gamma-HCH transport system substrate-binding protein</fullName>
    </submittedName>
</protein>
<evidence type="ECO:0000259" key="2">
    <source>
        <dbReference type="Pfam" id="PF02470"/>
    </source>
</evidence>
<keyword evidence="1" id="KW-0812">Transmembrane</keyword>
<dbReference type="Proteomes" id="UP000182054">
    <property type="component" value="Unassembled WGS sequence"/>
</dbReference>
<dbReference type="Pfam" id="PF02470">
    <property type="entry name" value="MlaD"/>
    <property type="match status" value="1"/>
</dbReference>
<dbReference type="OrthoDB" id="4368973at2"/>
<sequence length="355" mass="37310">MTRHSRPLLRGIAARAVAAGIAAVTAFSVAGCGASIADLPLPGNYVPGPTYRVDIEFSSVLNLPDRAKVVLDGVDVGLLNSVTLVGTTAVAAVDIDRTVDLPAATRAELRQGTILGEIYVSLQRPAPDAPQGGTLQDGDTIPLERTDPADNVEDVLRGLSEVVAGGNIVDFQRSIDRFNRAIPPPETVDLINEKARQALTDLSNGDAELDRILGAAETVFDSFRARTDTLDTMLTTGPDRVGGLADSLLVVVDSLIDLGYMSRSIGGVINPVYGDLRSVISTIQPMVRTLATADLTAPMLASRMDALLRERLVPFFSGAPNVRIASVSGPPAPGAAPVDRANEMIAVLRGIGFVR</sequence>
<feature type="domain" description="Mce/MlaD" evidence="2">
    <location>
        <begin position="49"/>
        <end position="123"/>
    </location>
</feature>
<proteinExistence type="predicted"/>
<accession>A0A1I0T821</accession>
<keyword evidence="1" id="KW-1133">Transmembrane helix</keyword>
<dbReference type="EMBL" id="FOJN01000004">
    <property type="protein sequence ID" value="SFA47743.1"/>
    <property type="molecule type" value="Genomic_DNA"/>
</dbReference>
<dbReference type="GeneID" id="85485403"/>
<keyword evidence="1" id="KW-0472">Membrane</keyword>
<dbReference type="PROSITE" id="PS51257">
    <property type="entry name" value="PROKAR_LIPOPROTEIN"/>
    <property type="match status" value="1"/>
</dbReference>
<organism evidence="3 4">
    <name type="scientific">Rhodococcoides kroppenstedtii</name>
    <dbReference type="NCBI Taxonomy" id="293050"/>
    <lineage>
        <taxon>Bacteria</taxon>
        <taxon>Bacillati</taxon>
        <taxon>Actinomycetota</taxon>
        <taxon>Actinomycetes</taxon>
        <taxon>Mycobacteriales</taxon>
        <taxon>Nocardiaceae</taxon>
        <taxon>Rhodococcoides</taxon>
    </lineage>
</organism>
<evidence type="ECO:0000313" key="4">
    <source>
        <dbReference type="Proteomes" id="UP000182054"/>
    </source>
</evidence>
<dbReference type="PANTHER" id="PTHR33371:SF15">
    <property type="entry name" value="LIPOPROTEIN LPRN"/>
    <property type="match status" value="1"/>
</dbReference>
<dbReference type="InterPro" id="IPR003399">
    <property type="entry name" value="Mce/MlaD"/>
</dbReference>
<feature type="transmembrane region" description="Helical" evidence="1">
    <location>
        <begin position="12"/>
        <end position="37"/>
    </location>
</feature>
<dbReference type="RefSeq" id="WP_068362590.1">
    <property type="nucleotide sequence ID" value="NZ_FOJN01000004.1"/>
</dbReference>
<evidence type="ECO:0000313" key="3">
    <source>
        <dbReference type="EMBL" id="SFA47743.1"/>
    </source>
</evidence>
<dbReference type="AlphaFoldDB" id="A0A1I0T821"/>
<gene>
    <name evidence="3" type="ORF">SAMN05444374_104254</name>
</gene>